<dbReference type="SUPFAM" id="SSF53383">
    <property type="entry name" value="PLP-dependent transferases"/>
    <property type="match status" value="1"/>
</dbReference>
<dbReference type="Gene3D" id="3.40.640.10">
    <property type="entry name" value="Type I PLP-dependent aspartate aminotransferase-like (Major domain)"/>
    <property type="match status" value="1"/>
</dbReference>
<organism evidence="4 5">
    <name type="scientific">Candidatus Desulfacyla euxinica</name>
    <dbReference type="NCBI Taxonomy" id="2841693"/>
    <lineage>
        <taxon>Bacteria</taxon>
        <taxon>Deltaproteobacteria</taxon>
        <taxon>Candidatus Desulfacyla</taxon>
    </lineage>
</organism>
<comment type="caution">
    <text evidence="4">The sequence shown here is derived from an EMBL/GenBank/DDBJ whole genome shotgun (WGS) entry which is preliminary data.</text>
</comment>
<reference evidence="4 5" key="1">
    <citation type="submission" date="2020-08" db="EMBL/GenBank/DDBJ databases">
        <title>Bridging the membrane lipid divide: bacteria of the FCB group superphylum have the potential to synthesize archaeal ether lipids.</title>
        <authorList>
            <person name="Villanueva L."/>
            <person name="Von Meijenfeldt F.A.B."/>
            <person name="Westbye A.B."/>
            <person name="Yadav S."/>
            <person name="Hopmans E.C."/>
            <person name="Dutilh B.E."/>
            <person name="Sinninghe Damste J.S."/>
        </authorList>
    </citation>
    <scope>NUCLEOTIDE SEQUENCE [LARGE SCALE GENOMIC DNA]</scope>
    <source>
        <strain evidence="4">NIOZ-UU27</strain>
    </source>
</reference>
<proteinExistence type="inferred from homology"/>
<evidence type="ECO:0000256" key="3">
    <source>
        <dbReference type="RuleBase" id="RU003560"/>
    </source>
</evidence>
<name>A0A8J6T6Y6_9DELT</name>
<gene>
    <name evidence="4" type="ORF">H8E19_07165</name>
</gene>
<evidence type="ECO:0000256" key="2">
    <source>
        <dbReference type="ARBA" id="ARBA00022898"/>
    </source>
</evidence>
<dbReference type="GO" id="GO:0008483">
    <property type="term" value="F:transaminase activity"/>
    <property type="evidence" value="ECO:0007669"/>
    <property type="project" value="UniProtKB-KW"/>
</dbReference>
<dbReference type="AlphaFoldDB" id="A0A8J6T6Y6"/>
<dbReference type="InterPro" id="IPR015424">
    <property type="entry name" value="PyrdxlP-dep_Trfase"/>
</dbReference>
<evidence type="ECO:0000313" key="5">
    <source>
        <dbReference type="Proteomes" id="UP000650524"/>
    </source>
</evidence>
<dbReference type="InterPro" id="IPR015421">
    <property type="entry name" value="PyrdxlP-dep_Trfase_major"/>
</dbReference>
<comment type="similarity">
    <text evidence="1 3">Belongs to the class-III pyridoxal-phosphate-dependent aminotransferase family.</text>
</comment>
<dbReference type="EMBL" id="JACNJD010000194">
    <property type="protein sequence ID" value="MBC8177171.1"/>
    <property type="molecule type" value="Genomic_DNA"/>
</dbReference>
<dbReference type="PROSITE" id="PS00600">
    <property type="entry name" value="AA_TRANSFER_CLASS_3"/>
    <property type="match status" value="1"/>
</dbReference>
<dbReference type="PANTHER" id="PTHR43094">
    <property type="entry name" value="AMINOTRANSFERASE"/>
    <property type="match status" value="1"/>
</dbReference>
<keyword evidence="2 3" id="KW-0663">Pyridoxal phosphate</keyword>
<protein>
    <submittedName>
        <fullName evidence="4">Aspartate aminotransferase family protein</fullName>
    </submittedName>
</protein>
<dbReference type="InterPro" id="IPR049704">
    <property type="entry name" value="Aminotrans_3_PPA_site"/>
</dbReference>
<keyword evidence="4" id="KW-0032">Aminotransferase</keyword>
<keyword evidence="4" id="KW-0808">Transferase</keyword>
<dbReference type="CDD" id="cd00610">
    <property type="entry name" value="OAT_like"/>
    <property type="match status" value="1"/>
</dbReference>
<dbReference type="InterPro" id="IPR015422">
    <property type="entry name" value="PyrdxlP-dep_Trfase_small"/>
</dbReference>
<dbReference type="InterPro" id="IPR005814">
    <property type="entry name" value="Aminotrans_3"/>
</dbReference>
<dbReference type="Proteomes" id="UP000650524">
    <property type="component" value="Unassembled WGS sequence"/>
</dbReference>
<dbReference type="GO" id="GO:0030170">
    <property type="term" value="F:pyridoxal phosphate binding"/>
    <property type="evidence" value="ECO:0007669"/>
    <property type="project" value="InterPro"/>
</dbReference>
<sequence>MAKIKENGKKSSLILCRTSQEVIDRGIPVITRGEGCHVFDQEGNAYLDLVSGVTRPVHVGYGRKELAQAIMDQALELPYFTPMFFTNPRALELSEVLSGLTPDKIDNFLFVCDGSEAVETAMKLAKQYHSYKGEKQRFKVISRRGAYHGVTSLALRALGTALPMRHSMEPLAPGSVFVESPYCFRCPLRLKYPDCEIACAEDVRRIIEFEGPDQISCFIGEPMQQGFGALAPPPEYWPIIRDICNDFGVLLIIDEIICGFGRTGRWFGIDHFGIQPDLITMAKGISSGYVPLGAVGCTDEVIDPIDTFEHLHTYANHPVACAAGLKNIEIIKDEDLVKRSEEMGRYFLDAIKSLEEHPIVGEVRGNGLWLGIDFTTDKKTRALFPMSRLNSLVDRAYHKGLIIKLMGLALELAPPLIIKKSEIDRGVEILHECINEEAKAI</sequence>
<dbReference type="PIRSF" id="PIRSF000521">
    <property type="entry name" value="Transaminase_4ab_Lys_Orn"/>
    <property type="match status" value="1"/>
</dbReference>
<evidence type="ECO:0000256" key="1">
    <source>
        <dbReference type="ARBA" id="ARBA00008954"/>
    </source>
</evidence>
<dbReference type="Gene3D" id="3.90.1150.10">
    <property type="entry name" value="Aspartate Aminotransferase, domain 1"/>
    <property type="match status" value="1"/>
</dbReference>
<evidence type="ECO:0000313" key="4">
    <source>
        <dbReference type="EMBL" id="MBC8177171.1"/>
    </source>
</evidence>
<dbReference type="Pfam" id="PF00202">
    <property type="entry name" value="Aminotran_3"/>
    <property type="match status" value="1"/>
</dbReference>
<dbReference type="PANTHER" id="PTHR43094:SF1">
    <property type="entry name" value="AMINOTRANSFERASE CLASS-III"/>
    <property type="match status" value="1"/>
</dbReference>
<accession>A0A8J6T6Y6</accession>